<proteinExistence type="predicted"/>
<evidence type="ECO:0000313" key="2">
    <source>
        <dbReference type="Proteomes" id="UP000075230"/>
    </source>
</evidence>
<sequence length="40" mass="4439">MPHMWVRIRFYAPTGAVGVGGWFVGRAFHRGRLQGLVIAA</sequence>
<protein>
    <submittedName>
        <fullName evidence="1">Hydantoinase/oxoprolinase</fullName>
    </submittedName>
</protein>
<dbReference type="EMBL" id="BCWF01000017">
    <property type="protein sequence ID" value="GAT22894.1"/>
    <property type="molecule type" value="Genomic_DNA"/>
</dbReference>
<accession>A0A146F9I4</accession>
<dbReference type="AlphaFoldDB" id="A0A146F9I4"/>
<evidence type="ECO:0000313" key="1">
    <source>
        <dbReference type="EMBL" id="GAT22894.1"/>
    </source>
</evidence>
<name>A0A146F9I4_ASPKA</name>
<comment type="caution">
    <text evidence="1">The sequence shown here is derived from an EMBL/GenBank/DDBJ whole genome shotgun (WGS) entry which is preliminary data.</text>
</comment>
<organism evidence="1 2">
    <name type="scientific">Aspergillus kawachii</name>
    <name type="common">White koji mold</name>
    <name type="synonym">Aspergillus awamori var. kawachi</name>
    <dbReference type="NCBI Taxonomy" id="1069201"/>
    <lineage>
        <taxon>Eukaryota</taxon>
        <taxon>Fungi</taxon>
        <taxon>Dikarya</taxon>
        <taxon>Ascomycota</taxon>
        <taxon>Pezizomycotina</taxon>
        <taxon>Eurotiomycetes</taxon>
        <taxon>Eurotiomycetidae</taxon>
        <taxon>Eurotiales</taxon>
        <taxon>Aspergillaceae</taxon>
        <taxon>Aspergillus</taxon>
        <taxon>Aspergillus subgen. Circumdati</taxon>
    </lineage>
</organism>
<dbReference type="Proteomes" id="UP000075230">
    <property type="component" value="Unassembled WGS sequence"/>
</dbReference>
<reference evidence="2" key="2">
    <citation type="submission" date="2016-02" db="EMBL/GenBank/DDBJ databases">
        <title>Genome sequencing of Aspergillus luchuensis NBRC 4314.</title>
        <authorList>
            <person name="Yamada O."/>
        </authorList>
    </citation>
    <scope>NUCLEOTIDE SEQUENCE [LARGE SCALE GENOMIC DNA]</scope>
    <source>
        <strain evidence="2">RIB 2604</strain>
    </source>
</reference>
<gene>
    <name evidence="1" type="ORF">RIB2604_01700300</name>
</gene>
<reference evidence="1 2" key="1">
    <citation type="journal article" date="2016" name="DNA Res.">
        <title>Genome sequence of Aspergillus luchuensis NBRC 4314.</title>
        <authorList>
            <person name="Yamada O."/>
            <person name="Machida M."/>
            <person name="Hosoyama A."/>
            <person name="Goto M."/>
            <person name="Takahashi T."/>
            <person name="Futagami T."/>
            <person name="Yamagata Y."/>
            <person name="Takeuchi M."/>
            <person name="Kobayashi T."/>
            <person name="Koike H."/>
            <person name="Abe K."/>
            <person name="Asai K."/>
            <person name="Arita M."/>
            <person name="Fujita N."/>
            <person name="Fukuda K."/>
            <person name="Higa K."/>
            <person name="Horikawa H."/>
            <person name="Ishikawa T."/>
            <person name="Jinno K."/>
            <person name="Kato Y."/>
            <person name="Kirimura K."/>
            <person name="Mizutani O."/>
            <person name="Nakasone K."/>
            <person name="Sano M."/>
            <person name="Shiraishi Y."/>
            <person name="Tsukahara M."/>
            <person name="Gomi K."/>
        </authorList>
    </citation>
    <scope>NUCLEOTIDE SEQUENCE [LARGE SCALE GENOMIC DNA]</scope>
    <source>
        <strain evidence="1 2">RIB 2604</strain>
    </source>
</reference>